<evidence type="ECO:0000259" key="1">
    <source>
        <dbReference type="Pfam" id="PF18859"/>
    </source>
</evidence>
<keyword evidence="3" id="KW-1185">Reference proteome</keyword>
<evidence type="ECO:0000313" key="2">
    <source>
        <dbReference type="EMBL" id="MBP2414390.1"/>
    </source>
</evidence>
<name>A0ABS4Z0P0_9MICC</name>
<sequence length="207" mass="21293">MNPSSQNPSSRSAFVAAARLDGWVARFAASHRGLASTTDTDDGVLLAMRDGATALLTPPWPDDGRPGRGAGPVERLVSLASQERRFGLVLVRRGGYGVGVAAAGKLLASKVGTASSRSRGGDPGAAVVERAAAEALKVFAGQGFEYLATGGDKLLVEAVLAVPALRSVRVQPRLDPLAVPDPKMAVLEKAAADFCAVRVRITDPAGP</sequence>
<dbReference type="Pfam" id="PF18859">
    <property type="entry name" value="acVLRF1"/>
    <property type="match status" value="1"/>
</dbReference>
<dbReference type="InterPro" id="IPR040783">
    <property type="entry name" value="VLRF1"/>
</dbReference>
<gene>
    <name evidence="2" type="ORF">JOF48_003189</name>
</gene>
<dbReference type="RefSeq" id="WP_209682184.1">
    <property type="nucleotide sequence ID" value="NZ_JAGIOI010000001.1"/>
</dbReference>
<comment type="caution">
    <text evidence="2">The sequence shown here is derived from an EMBL/GenBank/DDBJ whole genome shotgun (WGS) entry which is preliminary data.</text>
</comment>
<organism evidence="2 3">
    <name type="scientific">Arthrobacter stackebrandtii</name>
    <dbReference type="NCBI Taxonomy" id="272161"/>
    <lineage>
        <taxon>Bacteria</taxon>
        <taxon>Bacillati</taxon>
        <taxon>Actinomycetota</taxon>
        <taxon>Actinomycetes</taxon>
        <taxon>Micrococcales</taxon>
        <taxon>Micrococcaceae</taxon>
        <taxon>Arthrobacter</taxon>
    </lineage>
</organism>
<protein>
    <recommendedName>
        <fullName evidence="1">Actinobacteria/chloroflexi VLRF1 release factor domain-containing protein</fullName>
    </recommendedName>
</protein>
<accession>A0ABS4Z0P0</accession>
<dbReference type="Proteomes" id="UP000711614">
    <property type="component" value="Unassembled WGS sequence"/>
</dbReference>
<proteinExistence type="predicted"/>
<feature type="domain" description="Actinobacteria/chloroflexi VLRF1 release factor" evidence="1">
    <location>
        <begin position="126"/>
        <end position="200"/>
    </location>
</feature>
<reference evidence="2 3" key="1">
    <citation type="submission" date="2021-03" db="EMBL/GenBank/DDBJ databases">
        <title>Sequencing the genomes of 1000 actinobacteria strains.</title>
        <authorList>
            <person name="Klenk H.-P."/>
        </authorList>
    </citation>
    <scope>NUCLEOTIDE SEQUENCE [LARGE SCALE GENOMIC DNA]</scope>
    <source>
        <strain evidence="2 3">DSM 16005</strain>
    </source>
</reference>
<evidence type="ECO:0000313" key="3">
    <source>
        <dbReference type="Proteomes" id="UP000711614"/>
    </source>
</evidence>
<dbReference type="EMBL" id="JAGIOI010000001">
    <property type="protein sequence ID" value="MBP2414390.1"/>
    <property type="molecule type" value="Genomic_DNA"/>
</dbReference>